<evidence type="ECO:0000313" key="3">
    <source>
        <dbReference type="Proteomes" id="UP001428341"/>
    </source>
</evidence>
<dbReference type="AlphaFoldDB" id="A0AAP0LT43"/>
<feature type="region of interest" description="Disordered" evidence="1">
    <location>
        <begin position="1"/>
        <end position="162"/>
    </location>
</feature>
<protein>
    <submittedName>
        <fullName evidence="2">Uncharacterized protein</fullName>
    </submittedName>
</protein>
<feature type="compositionally biased region" description="Low complexity" evidence="1">
    <location>
        <begin position="63"/>
        <end position="76"/>
    </location>
</feature>
<gene>
    <name evidence="2" type="ORF">WN944_018108</name>
</gene>
<accession>A0AAP0LT43</accession>
<comment type="caution">
    <text evidence="2">The sequence shown here is derived from an EMBL/GenBank/DDBJ whole genome shotgun (WGS) entry which is preliminary data.</text>
</comment>
<feature type="compositionally biased region" description="Basic residues" evidence="1">
    <location>
        <begin position="147"/>
        <end position="156"/>
    </location>
</feature>
<dbReference type="PANTHER" id="PTHR35740:SF1">
    <property type="entry name" value="OS12G0111700 PROTEIN"/>
    <property type="match status" value="1"/>
</dbReference>
<feature type="compositionally biased region" description="Polar residues" evidence="1">
    <location>
        <begin position="31"/>
        <end position="55"/>
    </location>
</feature>
<dbReference type="EMBL" id="JBCGBO010000007">
    <property type="protein sequence ID" value="KAK9186720.1"/>
    <property type="molecule type" value="Genomic_DNA"/>
</dbReference>
<evidence type="ECO:0000256" key="1">
    <source>
        <dbReference type="SAM" id="MobiDB-lite"/>
    </source>
</evidence>
<keyword evidence="3" id="KW-1185">Reference proteome</keyword>
<sequence>MEAKRKRKPLSDCTNTTTPPSIKKPFLASALKNSLNDTNGKSVINSDSKPGSTANAAGENTGEVASENASSVSVASTPAKSSRVPGTGDKHEVMEPSSVYGRRSTAAKRKSKGKEVAEPVAGSLAATIKTAGARDKSKEDGDTLQNKSRKTHHEKKKKYDEHAMHALPKEFIEEQNAYYAAVDEFKLEEEEVESVDQLE</sequence>
<feature type="compositionally biased region" description="Basic and acidic residues" evidence="1">
    <location>
        <begin position="132"/>
        <end position="141"/>
    </location>
</feature>
<evidence type="ECO:0000313" key="2">
    <source>
        <dbReference type="EMBL" id="KAK9186720.1"/>
    </source>
</evidence>
<name>A0AAP0LT43_9ROSI</name>
<organism evidence="2 3">
    <name type="scientific">Citrus x changshan-huyou</name>
    <dbReference type="NCBI Taxonomy" id="2935761"/>
    <lineage>
        <taxon>Eukaryota</taxon>
        <taxon>Viridiplantae</taxon>
        <taxon>Streptophyta</taxon>
        <taxon>Embryophyta</taxon>
        <taxon>Tracheophyta</taxon>
        <taxon>Spermatophyta</taxon>
        <taxon>Magnoliopsida</taxon>
        <taxon>eudicotyledons</taxon>
        <taxon>Gunneridae</taxon>
        <taxon>Pentapetalae</taxon>
        <taxon>rosids</taxon>
        <taxon>malvids</taxon>
        <taxon>Sapindales</taxon>
        <taxon>Rutaceae</taxon>
        <taxon>Aurantioideae</taxon>
        <taxon>Citrus</taxon>
    </lineage>
</organism>
<reference evidence="2 3" key="1">
    <citation type="submission" date="2024-05" db="EMBL/GenBank/DDBJ databases">
        <title>Haplotype-resolved chromosome-level genome assembly of Huyou (Citrus changshanensis).</title>
        <authorList>
            <person name="Miao C."/>
            <person name="Chen W."/>
            <person name="Wu Y."/>
            <person name="Wang L."/>
            <person name="Zhao S."/>
            <person name="Grierson D."/>
            <person name="Xu C."/>
            <person name="Chen K."/>
        </authorList>
    </citation>
    <scope>NUCLEOTIDE SEQUENCE [LARGE SCALE GENOMIC DNA]</scope>
    <source>
        <strain evidence="2">01-14</strain>
        <tissue evidence="2">Leaf</tissue>
    </source>
</reference>
<proteinExistence type="predicted"/>
<dbReference type="PANTHER" id="PTHR35740">
    <property type="entry name" value="OS12G0111700 PROTEIN"/>
    <property type="match status" value="1"/>
</dbReference>
<dbReference type="Proteomes" id="UP001428341">
    <property type="component" value="Unassembled WGS sequence"/>
</dbReference>